<comment type="caution">
    <text evidence="2">The sequence shown here is derived from an EMBL/GenBank/DDBJ whole genome shotgun (WGS) entry which is preliminary data.</text>
</comment>
<protein>
    <recommendedName>
        <fullName evidence="4">DUF3160 domain-containing protein</fullName>
    </recommendedName>
</protein>
<dbReference type="EMBL" id="JAUBDI010000008">
    <property type="protein sequence ID" value="MDW0113575.1"/>
    <property type="molecule type" value="Genomic_DNA"/>
</dbReference>
<evidence type="ECO:0000313" key="2">
    <source>
        <dbReference type="EMBL" id="MDW0113575.1"/>
    </source>
</evidence>
<dbReference type="RefSeq" id="WP_317944010.1">
    <property type="nucleotide sequence ID" value="NZ_JAUBDI010000008.1"/>
</dbReference>
<keyword evidence="1" id="KW-0812">Transmembrane</keyword>
<evidence type="ECO:0000256" key="1">
    <source>
        <dbReference type="SAM" id="Phobius"/>
    </source>
</evidence>
<evidence type="ECO:0000313" key="3">
    <source>
        <dbReference type="Proteomes" id="UP001282284"/>
    </source>
</evidence>
<evidence type="ECO:0008006" key="4">
    <source>
        <dbReference type="Google" id="ProtNLM"/>
    </source>
</evidence>
<accession>A0ABU4GBB0</accession>
<feature type="transmembrane region" description="Helical" evidence="1">
    <location>
        <begin position="56"/>
        <end position="73"/>
    </location>
</feature>
<gene>
    <name evidence="2" type="ORF">QT711_10280</name>
</gene>
<organism evidence="2 3">
    <name type="scientific">Sporosarcina saromensis</name>
    <dbReference type="NCBI Taxonomy" id="359365"/>
    <lineage>
        <taxon>Bacteria</taxon>
        <taxon>Bacillati</taxon>
        <taxon>Bacillota</taxon>
        <taxon>Bacilli</taxon>
        <taxon>Bacillales</taxon>
        <taxon>Caryophanaceae</taxon>
        <taxon>Sporosarcina</taxon>
    </lineage>
</organism>
<proteinExistence type="predicted"/>
<sequence length="727" mass="84725">MSNDHFEKRMEFLKKSYERIPSTFDPEEVFKKIDAEHPPAPVEQKPVKKGGFRQRITVLAVSVASVFIIGFIANDVLDGNNQNPNEENLESGEIDAYIEELKQQFEVEKEKRREMLQLDEEHFRMYAQSNSISILDHKTFIQSVKQDGNANERLQEVYNQAIEELKTPAEMIQDVKRNPLREDEEASIAFLNSYREKVKRLQTIYDQIIEENKTAIDAYEVDPSADKADVMMTSKNSFPEPLQNIINTMKEQSIRLTTEKYSGDIKSSFYLSRSVDELPSNLHHFTNAYMNMLADEPYLYAGVLNDTVPKTVGTLQTMEETLMHVQEDPSLYPVMKSYFITLFNHIVKGNEKTKLFDADGRLLPEYQEAWTNLSYSGNATPLTYLMRPIVKEMKASDWRQSEHWDSLNYNDLEEALVLYREGVLEEYMYGEMPVFEEKTVVLPNEAFDQEVKELYSAFKKSYDKSVLKGISPVHIVGIFNYANEVEDPKTMYRLFNENYGDMSETGFSEEQYIDFYRKGLSLFRNATDIKFTNENINRYEHALYGFVTINNGAEVKNSVHLTYGEDDVWKIRDMYLEKLPSYEQSPEIPIDEMTLKHMKELYETFKESRNPANLYGEVALTIMSLYLYAGSLQDYETQYALIYQEYGADLIEKSAFVENGDRYKFPYAEDMYTSMSFKGLEEDKDGNWPGIATFTVNQEKYPQMPATQEFHMLWTDDGWRVNVNHLK</sequence>
<dbReference type="Proteomes" id="UP001282284">
    <property type="component" value="Unassembled WGS sequence"/>
</dbReference>
<name>A0ABU4GBB0_9BACL</name>
<keyword evidence="1" id="KW-0472">Membrane</keyword>
<keyword evidence="1" id="KW-1133">Transmembrane helix</keyword>
<keyword evidence="3" id="KW-1185">Reference proteome</keyword>
<reference evidence="2 3" key="1">
    <citation type="submission" date="2023-06" db="EMBL/GenBank/DDBJ databases">
        <title>Sporosarcina sp. nov., isolated from Korean traditional fermented seafood 'Jeotgal'.</title>
        <authorList>
            <person name="Yang A.I."/>
            <person name="Shin N.-R."/>
        </authorList>
    </citation>
    <scope>NUCLEOTIDE SEQUENCE [LARGE SCALE GENOMIC DNA]</scope>
    <source>
        <strain evidence="2 3">KCTC13119</strain>
    </source>
</reference>